<gene>
    <name evidence="3" type="ORF">FHX37_2001</name>
</gene>
<keyword evidence="2" id="KW-0472">Membrane</keyword>
<dbReference type="AlphaFoldDB" id="A0A543NJN1"/>
<organism evidence="3 4">
    <name type="scientific">Haloactinospora alba</name>
    <dbReference type="NCBI Taxonomy" id="405555"/>
    <lineage>
        <taxon>Bacteria</taxon>
        <taxon>Bacillati</taxon>
        <taxon>Actinomycetota</taxon>
        <taxon>Actinomycetes</taxon>
        <taxon>Streptosporangiales</taxon>
        <taxon>Nocardiopsidaceae</taxon>
        <taxon>Haloactinospora</taxon>
    </lineage>
</organism>
<evidence type="ECO:0000256" key="2">
    <source>
        <dbReference type="SAM" id="Phobius"/>
    </source>
</evidence>
<feature type="transmembrane region" description="Helical" evidence="2">
    <location>
        <begin position="67"/>
        <end position="86"/>
    </location>
</feature>
<feature type="compositionally biased region" description="Pro residues" evidence="1">
    <location>
        <begin position="164"/>
        <end position="173"/>
    </location>
</feature>
<sequence length="214" mass="21464">MGSAMSAPGFRAVRAALFAAVCVGMALCGHVAAGGAAPQLAVVLLAAGALTLLAFPAAGGQRSVRSLTLGLLTAQLLLHTLFWVAAPAPAPGSPEQVARLAGPMCGGGVVDPGDAVMGVAHLWAALATGWWLAWGEEGLWTVLRWLRAALALPPHTTGAGVPGGPRPSTPPPATGLRLSRLRHAIAERAPPRARAGSPCAPARTRVALTCSPAA</sequence>
<comment type="caution">
    <text evidence="3">The sequence shown here is derived from an EMBL/GenBank/DDBJ whole genome shotgun (WGS) entry which is preliminary data.</text>
</comment>
<proteinExistence type="predicted"/>
<evidence type="ECO:0000313" key="4">
    <source>
        <dbReference type="Proteomes" id="UP000317422"/>
    </source>
</evidence>
<feature type="transmembrane region" description="Helical" evidence="2">
    <location>
        <begin position="38"/>
        <end position="55"/>
    </location>
</feature>
<name>A0A543NJN1_9ACTN</name>
<keyword evidence="2" id="KW-1133">Transmembrane helix</keyword>
<feature type="region of interest" description="Disordered" evidence="1">
    <location>
        <begin position="156"/>
        <end position="175"/>
    </location>
</feature>
<evidence type="ECO:0000256" key="1">
    <source>
        <dbReference type="SAM" id="MobiDB-lite"/>
    </source>
</evidence>
<reference evidence="3 4" key="1">
    <citation type="submission" date="2019-06" db="EMBL/GenBank/DDBJ databases">
        <title>Sequencing the genomes of 1000 actinobacteria strains.</title>
        <authorList>
            <person name="Klenk H.-P."/>
        </authorList>
    </citation>
    <scope>NUCLEOTIDE SEQUENCE [LARGE SCALE GENOMIC DNA]</scope>
    <source>
        <strain evidence="3 4">DSM 45015</strain>
    </source>
</reference>
<protein>
    <submittedName>
        <fullName evidence="3">Uncharacterized protein</fullName>
    </submittedName>
</protein>
<dbReference type="Proteomes" id="UP000317422">
    <property type="component" value="Unassembled WGS sequence"/>
</dbReference>
<keyword evidence="4" id="KW-1185">Reference proteome</keyword>
<accession>A0A543NJN1</accession>
<dbReference type="EMBL" id="VFQC01000001">
    <property type="protein sequence ID" value="TQN32075.1"/>
    <property type="molecule type" value="Genomic_DNA"/>
</dbReference>
<evidence type="ECO:0000313" key="3">
    <source>
        <dbReference type="EMBL" id="TQN32075.1"/>
    </source>
</evidence>
<keyword evidence="2" id="KW-0812">Transmembrane</keyword>